<sequence>MVWKHSINVVLLASVLSYCTSSKHHGQNRHRPQMEAEFYGSIAENTFVVELQSTLVAIDKDAPRVPGLICEYELHNLPENAGSEIPFQVNVVDRRTGEGEIVLLPTADLLDCENQTLYSYYITARDCGVGPDGKGDFKAQRRSAR</sequence>
<keyword evidence="1" id="KW-0732">Signal</keyword>
<dbReference type="Proteomes" id="UP000007875">
    <property type="component" value="Unassembled WGS sequence"/>
</dbReference>
<accession>H2YB44</accession>
<protein>
    <recommendedName>
        <fullName evidence="4">Cadherin domain-containing protein</fullName>
    </recommendedName>
</protein>
<evidence type="ECO:0008006" key="4">
    <source>
        <dbReference type="Google" id="ProtNLM"/>
    </source>
</evidence>
<dbReference type="GeneTree" id="ENSGT00950000183086"/>
<evidence type="ECO:0000313" key="2">
    <source>
        <dbReference type="Ensembl" id="ENSCSAVP00000002542.1"/>
    </source>
</evidence>
<reference evidence="3" key="1">
    <citation type="submission" date="2003-08" db="EMBL/GenBank/DDBJ databases">
        <authorList>
            <person name="Birren B."/>
            <person name="Nusbaum C."/>
            <person name="Abebe A."/>
            <person name="Abouelleil A."/>
            <person name="Adekoya E."/>
            <person name="Ait-zahra M."/>
            <person name="Allen N."/>
            <person name="Allen T."/>
            <person name="An P."/>
            <person name="Anderson M."/>
            <person name="Anderson S."/>
            <person name="Arachchi H."/>
            <person name="Armbruster J."/>
            <person name="Bachantsang P."/>
            <person name="Baldwin J."/>
            <person name="Barry A."/>
            <person name="Bayul T."/>
            <person name="Blitshsteyn B."/>
            <person name="Bloom T."/>
            <person name="Blye J."/>
            <person name="Boguslavskiy L."/>
            <person name="Borowsky M."/>
            <person name="Boukhgalter B."/>
            <person name="Brunache A."/>
            <person name="Butler J."/>
            <person name="Calixte N."/>
            <person name="Calvo S."/>
            <person name="Camarata J."/>
            <person name="Campo K."/>
            <person name="Chang J."/>
            <person name="Cheshatsang Y."/>
            <person name="Citroen M."/>
            <person name="Collymore A."/>
            <person name="Considine T."/>
            <person name="Cook A."/>
            <person name="Cooke P."/>
            <person name="Corum B."/>
            <person name="Cuomo C."/>
            <person name="David R."/>
            <person name="Dawoe T."/>
            <person name="Degray S."/>
            <person name="Dodge S."/>
            <person name="Dooley K."/>
            <person name="Dorje P."/>
            <person name="Dorjee K."/>
            <person name="Dorris L."/>
            <person name="Duffey N."/>
            <person name="Dupes A."/>
            <person name="Elkins T."/>
            <person name="Engels R."/>
            <person name="Erickson J."/>
            <person name="Farina A."/>
            <person name="Faro S."/>
            <person name="Ferreira P."/>
            <person name="Fischer H."/>
            <person name="Fitzgerald M."/>
            <person name="Foley K."/>
            <person name="Gage D."/>
            <person name="Galagan J."/>
            <person name="Gearin G."/>
            <person name="Gnerre S."/>
            <person name="Gnirke A."/>
            <person name="Goyette A."/>
            <person name="Graham J."/>
            <person name="Grandbois E."/>
            <person name="Gyaltsen K."/>
            <person name="Hafez N."/>
            <person name="Hagopian D."/>
            <person name="Hagos B."/>
            <person name="Hall J."/>
            <person name="Hatcher B."/>
            <person name="Heller A."/>
            <person name="Higgins H."/>
            <person name="Honan T."/>
            <person name="Horn A."/>
            <person name="Houde N."/>
            <person name="Hughes L."/>
            <person name="Hulme W."/>
            <person name="Husby E."/>
            <person name="Iliev I."/>
            <person name="Jaffe D."/>
            <person name="Jones C."/>
            <person name="Kamal M."/>
            <person name="Kamat A."/>
            <person name="Kamvysselis M."/>
            <person name="Karlsson E."/>
            <person name="Kells C."/>
            <person name="Kieu A."/>
            <person name="Kisner P."/>
            <person name="Kodira C."/>
            <person name="Kulbokas E."/>
            <person name="Labutti K."/>
            <person name="Lama D."/>
            <person name="Landers T."/>
            <person name="Leger J."/>
            <person name="Levine S."/>
            <person name="Lewis D."/>
            <person name="Lewis T."/>
            <person name="Lindblad-toh K."/>
            <person name="Liu X."/>
            <person name="Lokyitsang T."/>
            <person name="Lokyitsang Y."/>
            <person name="Lucien O."/>
            <person name="Lui A."/>
            <person name="Ma L.J."/>
            <person name="Mabbitt R."/>
            <person name="Macdonald J."/>
            <person name="Maclean C."/>
            <person name="Major J."/>
            <person name="Manning J."/>
            <person name="Marabella R."/>
            <person name="Maru K."/>
            <person name="Matthews C."/>
            <person name="Mauceli E."/>
            <person name="Mccarthy M."/>
            <person name="Mcdonough S."/>
            <person name="Mcghee T."/>
            <person name="Meldrim J."/>
            <person name="Meneus L."/>
            <person name="Mesirov J."/>
            <person name="Mihalev A."/>
            <person name="Mihova T."/>
            <person name="Mikkelsen T."/>
            <person name="Mlenga V."/>
            <person name="Moru K."/>
            <person name="Mozes J."/>
            <person name="Mulrain L."/>
            <person name="Munson G."/>
            <person name="Naylor J."/>
            <person name="Newes C."/>
            <person name="Nguyen C."/>
            <person name="Nguyen N."/>
            <person name="Nguyen T."/>
            <person name="Nicol R."/>
            <person name="Nielsen C."/>
            <person name="Nizzari M."/>
            <person name="Norbu C."/>
            <person name="Norbu N."/>
            <person name="O'donnell P."/>
            <person name="Okoawo O."/>
            <person name="O'leary S."/>
            <person name="Omotosho B."/>
            <person name="O'neill K."/>
            <person name="Osman S."/>
            <person name="Parker S."/>
            <person name="Perrin D."/>
            <person name="Phunkhang P."/>
            <person name="Piqani B."/>
            <person name="Purcell S."/>
            <person name="Rachupka T."/>
            <person name="Ramasamy U."/>
            <person name="Rameau R."/>
            <person name="Ray V."/>
            <person name="Raymond C."/>
            <person name="Retta R."/>
            <person name="Richardson S."/>
            <person name="Rise C."/>
            <person name="Rodriguez J."/>
            <person name="Rogers J."/>
            <person name="Rogov P."/>
            <person name="Rutman M."/>
            <person name="Schupbach R."/>
            <person name="Seaman C."/>
            <person name="Settipalli S."/>
            <person name="Sharpe T."/>
            <person name="Sheridan J."/>
            <person name="Sherpa N."/>
            <person name="Shi J."/>
            <person name="Smirnov S."/>
            <person name="Smith C."/>
            <person name="Sougnez C."/>
            <person name="Spencer B."/>
            <person name="Stalker J."/>
            <person name="Stange-thomann N."/>
            <person name="Stavropoulos S."/>
            <person name="Stetson K."/>
            <person name="Stone C."/>
            <person name="Stone S."/>
            <person name="Stubbs M."/>
            <person name="Talamas J."/>
            <person name="Tchuinga P."/>
            <person name="Tenzing P."/>
            <person name="Tesfaye S."/>
            <person name="Theodore J."/>
            <person name="Thoulutsang Y."/>
            <person name="Topham K."/>
            <person name="Towey S."/>
            <person name="Tsamla T."/>
            <person name="Tsomo N."/>
            <person name="Vallee D."/>
            <person name="Vassiliev H."/>
            <person name="Venkataraman V."/>
            <person name="Vinson J."/>
            <person name="Vo A."/>
            <person name="Wade C."/>
            <person name="Wang S."/>
            <person name="Wangchuk T."/>
            <person name="Wangdi T."/>
            <person name="Whittaker C."/>
            <person name="Wilkinson J."/>
            <person name="Wu Y."/>
            <person name="Wyman D."/>
            <person name="Yadav S."/>
            <person name="Yang S."/>
            <person name="Yang X."/>
            <person name="Yeager S."/>
            <person name="Yee E."/>
            <person name="Young G."/>
            <person name="Zainoun J."/>
            <person name="Zembeck L."/>
            <person name="Zimmer A."/>
            <person name="Zody M."/>
            <person name="Lander E."/>
        </authorList>
    </citation>
    <scope>NUCLEOTIDE SEQUENCE [LARGE SCALE GENOMIC DNA]</scope>
</reference>
<dbReference type="STRING" id="51511.ENSCSAVP00000002542"/>
<dbReference type="InterPro" id="IPR015919">
    <property type="entry name" value="Cadherin-like_sf"/>
</dbReference>
<dbReference type="SUPFAM" id="SSF49313">
    <property type="entry name" value="Cadherin-like"/>
    <property type="match status" value="1"/>
</dbReference>
<dbReference type="CDD" id="cd11304">
    <property type="entry name" value="Cadherin_repeat"/>
    <property type="match status" value="1"/>
</dbReference>
<dbReference type="AlphaFoldDB" id="H2YB44"/>
<dbReference type="GO" id="GO:0051965">
    <property type="term" value="P:positive regulation of synapse assembly"/>
    <property type="evidence" value="ECO:0007669"/>
    <property type="project" value="TreeGrafter"/>
</dbReference>
<dbReference type="GO" id="GO:0050806">
    <property type="term" value="P:positive regulation of synaptic transmission"/>
    <property type="evidence" value="ECO:0007669"/>
    <property type="project" value="TreeGrafter"/>
</dbReference>
<keyword evidence="3" id="KW-1185">Reference proteome</keyword>
<dbReference type="PANTHER" id="PTHR14139:SF2">
    <property type="entry name" value="CALSYNTENIN-1"/>
    <property type="match status" value="1"/>
</dbReference>
<proteinExistence type="predicted"/>
<dbReference type="InParanoid" id="H2YB44"/>
<reference evidence="2" key="3">
    <citation type="submission" date="2025-09" db="UniProtKB">
        <authorList>
            <consortium name="Ensembl"/>
        </authorList>
    </citation>
    <scope>IDENTIFICATION</scope>
</reference>
<reference evidence="2" key="2">
    <citation type="submission" date="2025-08" db="UniProtKB">
        <authorList>
            <consortium name="Ensembl"/>
        </authorList>
    </citation>
    <scope>IDENTIFICATION</scope>
</reference>
<dbReference type="GO" id="GO:0005509">
    <property type="term" value="F:calcium ion binding"/>
    <property type="evidence" value="ECO:0007669"/>
    <property type="project" value="InterPro"/>
</dbReference>
<evidence type="ECO:0000313" key="3">
    <source>
        <dbReference type="Proteomes" id="UP000007875"/>
    </source>
</evidence>
<dbReference type="Ensembl" id="ENSCSAVT00000002583.1">
    <property type="protein sequence ID" value="ENSCSAVP00000002542.1"/>
    <property type="gene ID" value="ENSCSAVG00000001498.1"/>
</dbReference>
<dbReference type="GO" id="GO:0045211">
    <property type="term" value="C:postsynaptic membrane"/>
    <property type="evidence" value="ECO:0007669"/>
    <property type="project" value="TreeGrafter"/>
</dbReference>
<evidence type="ECO:0000256" key="1">
    <source>
        <dbReference type="SAM" id="SignalP"/>
    </source>
</evidence>
<dbReference type="PANTHER" id="PTHR14139">
    <property type="entry name" value="CALSYNTENIN"/>
    <property type="match status" value="1"/>
</dbReference>
<dbReference type="Gene3D" id="2.60.40.60">
    <property type="entry name" value="Cadherins"/>
    <property type="match status" value="1"/>
</dbReference>
<feature type="chain" id="PRO_5003578482" description="Cadherin domain-containing protein" evidence="1">
    <location>
        <begin position="23"/>
        <end position="145"/>
    </location>
</feature>
<dbReference type="HOGENOM" id="CLU_1900956_0_0_1"/>
<feature type="signal peptide" evidence="1">
    <location>
        <begin position="1"/>
        <end position="22"/>
    </location>
</feature>
<dbReference type="OMA" id="ICEYELH"/>
<name>H2YB44_CIOSA</name>
<dbReference type="GO" id="GO:0009986">
    <property type="term" value="C:cell surface"/>
    <property type="evidence" value="ECO:0007669"/>
    <property type="project" value="TreeGrafter"/>
</dbReference>
<organism evidence="2 3">
    <name type="scientific">Ciona savignyi</name>
    <name type="common">Pacific transparent sea squirt</name>
    <dbReference type="NCBI Taxonomy" id="51511"/>
    <lineage>
        <taxon>Eukaryota</taxon>
        <taxon>Metazoa</taxon>
        <taxon>Chordata</taxon>
        <taxon>Tunicata</taxon>
        <taxon>Ascidiacea</taxon>
        <taxon>Phlebobranchia</taxon>
        <taxon>Cionidae</taxon>
        <taxon>Ciona</taxon>
    </lineage>
</organism>
<dbReference type="eggNOG" id="KOG1834">
    <property type="taxonomic scope" value="Eukaryota"/>
</dbReference>